<gene>
    <name evidence="2" type="ORF">LCGC14_0511370</name>
</gene>
<feature type="non-terminal residue" evidence="2">
    <location>
        <position position="1"/>
    </location>
</feature>
<evidence type="ECO:0000313" key="2">
    <source>
        <dbReference type="EMBL" id="KKN62521.1"/>
    </source>
</evidence>
<proteinExistence type="predicted"/>
<protein>
    <submittedName>
        <fullName evidence="2">Uncharacterized protein</fullName>
    </submittedName>
</protein>
<evidence type="ECO:0000256" key="1">
    <source>
        <dbReference type="SAM" id="MobiDB-lite"/>
    </source>
</evidence>
<reference evidence="2" key="1">
    <citation type="journal article" date="2015" name="Nature">
        <title>Complex archaea that bridge the gap between prokaryotes and eukaryotes.</title>
        <authorList>
            <person name="Spang A."/>
            <person name="Saw J.H."/>
            <person name="Jorgensen S.L."/>
            <person name="Zaremba-Niedzwiedzka K."/>
            <person name="Martijn J."/>
            <person name="Lind A.E."/>
            <person name="van Eijk R."/>
            <person name="Schleper C."/>
            <person name="Guy L."/>
            <person name="Ettema T.J."/>
        </authorList>
    </citation>
    <scope>NUCLEOTIDE SEQUENCE</scope>
</reference>
<organism evidence="2">
    <name type="scientific">marine sediment metagenome</name>
    <dbReference type="NCBI Taxonomy" id="412755"/>
    <lineage>
        <taxon>unclassified sequences</taxon>
        <taxon>metagenomes</taxon>
        <taxon>ecological metagenomes</taxon>
    </lineage>
</organism>
<feature type="region of interest" description="Disordered" evidence="1">
    <location>
        <begin position="124"/>
        <end position="158"/>
    </location>
</feature>
<sequence>AGGQFEPEGSGASDTAEGYRLVDGNGNYIGTIIENPLGPGMRRQPWARWKTPFILYNEETRDYIGDLAGGSYMTDLGRAITVDKNGNIVQSRVMPQTSGGGGGGGGSAGLSFAQELELLEEQSRLAGEREEAQREFQGEESALDRAQRERLEELSRENEQRLQLVSSIHSLHGEMLDIQGRAREMKAQLIGNDPLRAAVGLQGGVQRGSTPAQSFMGELGGFIRRPPPDISLTGQPNADLGQLGALQRGLVNRLQLPQAPSFGLAHGAQHFALSPGEGVLVGEGRGGEGLSQGTAEVIVQNDDGTIDVIPVRGGAQGGARLTPSQSDRIAQRMTEQQTGFTQPFETLFAGLGFAPGQIPMANRANASGFWQSPMRPGGFDPLSGAADLQRLGIRPNLVSIDGVTYFFDQEGGLGQRIAGGDFQDFGFRPQDVTQLTSESAAALGLNVAPWAGPQLTDAPALGPSQTVNRLGTGLLRMQTPHGGEMFLPDPAAIAADFRNLDTGMQTLLLQSYELSGLTALGAIERMEFFTPTGTAVQGPDAGPVR</sequence>
<comment type="caution">
    <text evidence="2">The sequence shown here is derived from an EMBL/GenBank/DDBJ whole genome shotgun (WGS) entry which is preliminary data.</text>
</comment>
<name>A0A0F9UMS3_9ZZZZ</name>
<dbReference type="EMBL" id="LAZR01000622">
    <property type="protein sequence ID" value="KKN62521.1"/>
    <property type="molecule type" value="Genomic_DNA"/>
</dbReference>
<accession>A0A0F9UMS3</accession>
<dbReference type="AlphaFoldDB" id="A0A0F9UMS3"/>